<evidence type="ECO:0000313" key="3">
    <source>
        <dbReference type="Proteomes" id="UP000182658"/>
    </source>
</evidence>
<dbReference type="InParanoid" id="A0A1J7IBJ6"/>
<feature type="transmembrane region" description="Helical" evidence="1">
    <location>
        <begin position="33"/>
        <end position="56"/>
    </location>
</feature>
<reference evidence="2 3" key="1">
    <citation type="submission" date="2016-10" db="EMBL/GenBank/DDBJ databases">
        <title>Draft genome sequence of Coniochaeta ligniaria NRRL30616, a lignocellulolytic fungus for bioabatement of inhibitors in plant biomass hydrolysates.</title>
        <authorList>
            <consortium name="DOE Joint Genome Institute"/>
            <person name="Jimenez D.J."/>
            <person name="Hector R.E."/>
            <person name="Riley R."/>
            <person name="Sun H."/>
            <person name="Grigoriev I.V."/>
            <person name="Van Elsas J.D."/>
            <person name="Nichols N.N."/>
        </authorList>
    </citation>
    <scope>NUCLEOTIDE SEQUENCE [LARGE SCALE GENOMIC DNA]</scope>
    <source>
        <strain evidence="2 3">NRRL 30616</strain>
    </source>
</reference>
<keyword evidence="1" id="KW-1133">Transmembrane helix</keyword>
<dbReference type="AlphaFoldDB" id="A0A1J7IBJ6"/>
<gene>
    <name evidence="2" type="ORF">CONLIGDRAFT_636808</name>
</gene>
<keyword evidence="1" id="KW-0472">Membrane</keyword>
<sequence length="58" mass="6244">MSYSPWQVRISGGADFTPRFLFLPVHPALMGPAFGFTKVALAPPGFGLVTSFVIFVSL</sequence>
<evidence type="ECO:0000313" key="2">
    <source>
        <dbReference type="EMBL" id="OIW24683.1"/>
    </source>
</evidence>
<evidence type="ECO:0000256" key="1">
    <source>
        <dbReference type="SAM" id="Phobius"/>
    </source>
</evidence>
<protein>
    <submittedName>
        <fullName evidence="2">Uncharacterized protein</fullName>
    </submittedName>
</protein>
<keyword evidence="3" id="KW-1185">Reference proteome</keyword>
<dbReference type="EMBL" id="KV875103">
    <property type="protein sequence ID" value="OIW24683.1"/>
    <property type="molecule type" value="Genomic_DNA"/>
</dbReference>
<organism evidence="2 3">
    <name type="scientific">Coniochaeta ligniaria NRRL 30616</name>
    <dbReference type="NCBI Taxonomy" id="1408157"/>
    <lineage>
        <taxon>Eukaryota</taxon>
        <taxon>Fungi</taxon>
        <taxon>Dikarya</taxon>
        <taxon>Ascomycota</taxon>
        <taxon>Pezizomycotina</taxon>
        <taxon>Sordariomycetes</taxon>
        <taxon>Sordariomycetidae</taxon>
        <taxon>Coniochaetales</taxon>
        <taxon>Coniochaetaceae</taxon>
        <taxon>Coniochaeta</taxon>
    </lineage>
</organism>
<proteinExistence type="predicted"/>
<accession>A0A1J7IBJ6</accession>
<keyword evidence="1" id="KW-0812">Transmembrane</keyword>
<name>A0A1J7IBJ6_9PEZI</name>
<dbReference type="Proteomes" id="UP000182658">
    <property type="component" value="Unassembled WGS sequence"/>
</dbReference>